<name>A0AAV0ZEQ8_VICFA</name>
<proteinExistence type="predicted"/>
<evidence type="ECO:0000313" key="2">
    <source>
        <dbReference type="Proteomes" id="UP001157006"/>
    </source>
</evidence>
<sequence length="76" mass="8558">MRGWYATITIKPRGYMEIDNTEDEMPYQSDEISPVVPITELEQICGLADEGLIDDVEPVLVTDDPMIQDGENNDVN</sequence>
<keyword evidence="2" id="KW-1185">Reference proteome</keyword>
<reference evidence="1 2" key="1">
    <citation type="submission" date="2023-01" db="EMBL/GenBank/DDBJ databases">
        <authorList>
            <person name="Kreplak J."/>
        </authorList>
    </citation>
    <scope>NUCLEOTIDE SEQUENCE [LARGE SCALE GENOMIC DNA]</scope>
</reference>
<evidence type="ECO:0000313" key="1">
    <source>
        <dbReference type="EMBL" id="CAI8596179.1"/>
    </source>
</evidence>
<organism evidence="1 2">
    <name type="scientific">Vicia faba</name>
    <name type="common">Broad bean</name>
    <name type="synonym">Faba vulgaris</name>
    <dbReference type="NCBI Taxonomy" id="3906"/>
    <lineage>
        <taxon>Eukaryota</taxon>
        <taxon>Viridiplantae</taxon>
        <taxon>Streptophyta</taxon>
        <taxon>Embryophyta</taxon>
        <taxon>Tracheophyta</taxon>
        <taxon>Spermatophyta</taxon>
        <taxon>Magnoliopsida</taxon>
        <taxon>eudicotyledons</taxon>
        <taxon>Gunneridae</taxon>
        <taxon>Pentapetalae</taxon>
        <taxon>rosids</taxon>
        <taxon>fabids</taxon>
        <taxon>Fabales</taxon>
        <taxon>Fabaceae</taxon>
        <taxon>Papilionoideae</taxon>
        <taxon>50 kb inversion clade</taxon>
        <taxon>NPAAA clade</taxon>
        <taxon>Hologalegina</taxon>
        <taxon>IRL clade</taxon>
        <taxon>Fabeae</taxon>
        <taxon>Vicia</taxon>
    </lineage>
</organism>
<dbReference type="EMBL" id="OX451737">
    <property type="protein sequence ID" value="CAI8596179.1"/>
    <property type="molecule type" value="Genomic_DNA"/>
</dbReference>
<dbReference type="Proteomes" id="UP001157006">
    <property type="component" value="Chromosome 2"/>
</dbReference>
<accession>A0AAV0ZEQ8</accession>
<gene>
    <name evidence="1" type="ORF">VFH_II022320</name>
</gene>
<protein>
    <submittedName>
        <fullName evidence="1">Uncharacterized protein</fullName>
    </submittedName>
</protein>
<dbReference type="AlphaFoldDB" id="A0AAV0ZEQ8"/>